<dbReference type="Gene3D" id="1.10.3860.10">
    <property type="entry name" value="Sodium:dicarboxylate symporter"/>
    <property type="match status" value="1"/>
</dbReference>
<keyword evidence="6 9" id="KW-1133">Transmembrane helix</keyword>
<dbReference type="GO" id="GO:0005313">
    <property type="term" value="F:L-glutamate transmembrane transporter activity"/>
    <property type="evidence" value="ECO:0007669"/>
    <property type="project" value="TreeGrafter"/>
</dbReference>
<evidence type="ECO:0000256" key="2">
    <source>
        <dbReference type="ARBA" id="ARBA00006148"/>
    </source>
</evidence>
<evidence type="ECO:0000256" key="8">
    <source>
        <dbReference type="ARBA" id="ARBA00023180"/>
    </source>
</evidence>
<keyword evidence="4 9" id="KW-0812">Transmembrane</keyword>
<keyword evidence="5 9" id="KW-0769">Symport</keyword>
<gene>
    <name evidence="10" type="primary">EAAT1</name>
</gene>
<dbReference type="InterPro" id="IPR018107">
    <property type="entry name" value="Na-dicarboxylate_symporter_CS"/>
</dbReference>
<dbReference type="PANTHER" id="PTHR11958">
    <property type="entry name" value="SODIUM/DICARBOXYLATE SYMPORTER-RELATED"/>
    <property type="match status" value="1"/>
</dbReference>
<dbReference type="EMBL" id="AF208521">
    <property type="protein sequence ID" value="AAF71701.1"/>
    <property type="molecule type" value="mRNA"/>
</dbReference>
<keyword evidence="8" id="KW-0325">Glycoprotein</keyword>
<name>Q9NII3_DIPPU</name>
<evidence type="ECO:0000256" key="3">
    <source>
        <dbReference type="ARBA" id="ARBA00022448"/>
    </source>
</evidence>
<comment type="similarity">
    <text evidence="2 9">Belongs to the dicarboxylate/amino acid:cation symporter (DAACS) (TC 2.A.23) family.</text>
</comment>
<evidence type="ECO:0000256" key="6">
    <source>
        <dbReference type="ARBA" id="ARBA00022989"/>
    </source>
</evidence>
<feature type="transmembrane region" description="Helical" evidence="9">
    <location>
        <begin position="225"/>
        <end position="249"/>
    </location>
</feature>
<dbReference type="Pfam" id="PF00375">
    <property type="entry name" value="SDF"/>
    <property type="match status" value="1"/>
</dbReference>
<feature type="transmembrane region" description="Helical" evidence="9">
    <location>
        <begin position="195"/>
        <end position="213"/>
    </location>
</feature>
<keyword evidence="3 9" id="KW-0813">Transport</keyword>
<dbReference type="PRINTS" id="PR00173">
    <property type="entry name" value="EDTRNSPORT"/>
</dbReference>
<feature type="transmembrane region" description="Helical" evidence="9">
    <location>
        <begin position="12"/>
        <end position="38"/>
    </location>
</feature>
<dbReference type="InterPro" id="IPR050746">
    <property type="entry name" value="DAACS"/>
</dbReference>
<comment type="subcellular location">
    <subcellularLocation>
        <location evidence="1 9">Membrane</location>
        <topology evidence="1 9">Multi-pass membrane protein</topology>
    </subcellularLocation>
</comment>
<feature type="transmembrane region" description="Helical" evidence="9">
    <location>
        <begin position="269"/>
        <end position="291"/>
    </location>
</feature>
<dbReference type="GO" id="GO:0005886">
    <property type="term" value="C:plasma membrane"/>
    <property type="evidence" value="ECO:0007669"/>
    <property type="project" value="TreeGrafter"/>
</dbReference>
<reference evidence="10" key="1">
    <citation type="journal article" date="2000" name="Insect Biochem. Mol. Biol.">
        <title>Substrate-stereoselectivity of a high-affinity glutamate transporter cloned from the CNS of the cockroach Diploptera punctata.</title>
        <authorList>
            <person name="Donly C."/>
            <person name="Jevnikar J."/>
            <person name="McLean H."/>
            <person name="Caveney S."/>
        </authorList>
    </citation>
    <scope>NUCLEOTIDE SEQUENCE</scope>
    <source>
        <tissue evidence="10">Brain</tissue>
    </source>
</reference>
<sequence length="481" mass="52405">MAKTKREILMSFMKGNLLTILTVIGVFGGVVVGVIMRNSREEGWTKREIMYVSYVGDIFLQMLKSLILPLIVASIITAIGGLDLSLSGKIGARAIAYYFITTVSAVILGMILVSIIHPGEGDVSSIHKSGTSRNVTTVDTLLDLIRNMFPPNLVQACTAQYQTQLIPPSDTEIIEKNLTLHDWEISHNFTTSSNILGLVVFATVMGITLAKMAEQGKPLLIFFETLGAAMLMITYWVIWVSPIGIFFLVAAKILEMESFEAIVGQLGMYFMTVLVGLFIHGFIVIPVYYTICTRKLPFRFIVNMSQALFTAFGTGSSNATLPISMGCLEERNNIDKRVVRFVMPIGATINMDGTALYEAVAAIFISQVRGMALSLGQLLAISVTATAASIGAAGIPQAGLVTMVMVLDTVGLPPEDVTLIITVDWLLDRFRTMINVLGDSIGAGIVDHLSKDELLKISEREIEMDRVDSQNGKLNTEEDGL</sequence>
<evidence type="ECO:0000256" key="1">
    <source>
        <dbReference type="ARBA" id="ARBA00004141"/>
    </source>
</evidence>
<dbReference type="GO" id="GO:0015175">
    <property type="term" value="F:neutral L-amino acid transmembrane transporter activity"/>
    <property type="evidence" value="ECO:0007669"/>
    <property type="project" value="TreeGrafter"/>
</dbReference>
<organism evidence="10">
    <name type="scientific">Diploptera punctata</name>
    <name type="common">Pacific beetle cockroach</name>
    <dbReference type="NCBI Taxonomy" id="6984"/>
    <lineage>
        <taxon>Eukaryota</taxon>
        <taxon>Metazoa</taxon>
        <taxon>Ecdysozoa</taxon>
        <taxon>Arthropoda</taxon>
        <taxon>Hexapoda</taxon>
        <taxon>Insecta</taxon>
        <taxon>Pterygota</taxon>
        <taxon>Neoptera</taxon>
        <taxon>Polyneoptera</taxon>
        <taxon>Dictyoptera</taxon>
        <taxon>Blattodea</taxon>
        <taxon>Blaberoidea</taxon>
        <taxon>Blaberidae</taxon>
        <taxon>Diplopterinae</taxon>
        <taxon>Diploptera</taxon>
    </lineage>
</organism>
<dbReference type="PROSITE" id="PS00714">
    <property type="entry name" value="NA_DICARBOXYL_SYMP_2"/>
    <property type="match status" value="1"/>
</dbReference>
<evidence type="ECO:0000256" key="4">
    <source>
        <dbReference type="ARBA" id="ARBA00022692"/>
    </source>
</evidence>
<evidence type="ECO:0000256" key="9">
    <source>
        <dbReference type="RuleBase" id="RU361216"/>
    </source>
</evidence>
<keyword evidence="7 9" id="KW-0472">Membrane</keyword>
<protein>
    <recommendedName>
        <fullName evidence="9">Amino acid transporter</fullName>
    </recommendedName>
</protein>
<feature type="transmembrane region" description="Helical" evidence="9">
    <location>
        <begin position="94"/>
        <end position="116"/>
    </location>
</feature>
<dbReference type="GO" id="GO:0015501">
    <property type="term" value="F:glutamate:sodium symporter activity"/>
    <property type="evidence" value="ECO:0007669"/>
    <property type="project" value="TreeGrafter"/>
</dbReference>
<dbReference type="PANTHER" id="PTHR11958:SF63">
    <property type="entry name" value="AMINO ACID TRANSPORTER"/>
    <property type="match status" value="1"/>
</dbReference>
<evidence type="ECO:0000256" key="5">
    <source>
        <dbReference type="ARBA" id="ARBA00022847"/>
    </source>
</evidence>
<dbReference type="AlphaFoldDB" id="Q9NII3"/>
<dbReference type="InterPro" id="IPR001991">
    <property type="entry name" value="Na-dicarboxylate_symporter"/>
</dbReference>
<feature type="transmembrane region" description="Helical" evidence="9">
    <location>
        <begin position="58"/>
        <end position="82"/>
    </location>
</feature>
<dbReference type="InterPro" id="IPR036458">
    <property type="entry name" value="Na:dicarbo_symporter_sf"/>
</dbReference>
<dbReference type="SUPFAM" id="SSF118215">
    <property type="entry name" value="Proton glutamate symport protein"/>
    <property type="match status" value="1"/>
</dbReference>
<accession>Q9NII3</accession>
<proteinExistence type="evidence at transcript level"/>
<evidence type="ECO:0000313" key="10">
    <source>
        <dbReference type="EMBL" id="AAF71701.1"/>
    </source>
</evidence>
<evidence type="ECO:0000256" key="7">
    <source>
        <dbReference type="ARBA" id="ARBA00023136"/>
    </source>
</evidence>